<organism evidence="2 3">
    <name type="scientific">Gnathostoma spinigerum</name>
    <dbReference type="NCBI Taxonomy" id="75299"/>
    <lineage>
        <taxon>Eukaryota</taxon>
        <taxon>Metazoa</taxon>
        <taxon>Ecdysozoa</taxon>
        <taxon>Nematoda</taxon>
        <taxon>Chromadorea</taxon>
        <taxon>Rhabditida</taxon>
        <taxon>Spirurina</taxon>
        <taxon>Gnathostomatomorpha</taxon>
        <taxon>Gnathostomatoidea</taxon>
        <taxon>Gnathostomatidae</taxon>
        <taxon>Gnathostoma</taxon>
    </lineage>
</organism>
<feature type="domain" description="BPTI/Kunitz inhibitor" evidence="1">
    <location>
        <begin position="496"/>
        <end position="546"/>
    </location>
</feature>
<dbReference type="SMART" id="SM00289">
    <property type="entry name" value="WR1"/>
    <property type="match status" value="7"/>
</dbReference>
<dbReference type="InterPro" id="IPR036880">
    <property type="entry name" value="Kunitz_BPTI_sf"/>
</dbReference>
<dbReference type="PANTHER" id="PTHR46339">
    <property type="entry name" value="PROTEIN CBG15282-RELATED"/>
    <property type="match status" value="1"/>
</dbReference>
<dbReference type="PROSITE" id="PS00280">
    <property type="entry name" value="BPTI_KUNITZ_1"/>
    <property type="match status" value="1"/>
</dbReference>
<dbReference type="InterPro" id="IPR020901">
    <property type="entry name" value="Prtase_inh_Kunz-CS"/>
</dbReference>
<dbReference type="Gene3D" id="4.10.410.10">
    <property type="entry name" value="Pancreatic trypsin inhibitor Kunitz domain"/>
    <property type="match status" value="8"/>
</dbReference>
<reference evidence="2 3" key="1">
    <citation type="submission" date="2024-08" db="EMBL/GenBank/DDBJ databases">
        <title>Gnathostoma spinigerum genome.</title>
        <authorList>
            <person name="Gonzalez-Bertolin B."/>
            <person name="Monzon S."/>
            <person name="Zaballos A."/>
            <person name="Jimenez P."/>
            <person name="Dekumyoy P."/>
            <person name="Varona S."/>
            <person name="Cuesta I."/>
            <person name="Sumanam S."/>
            <person name="Adisakwattana P."/>
            <person name="Gasser R.B."/>
            <person name="Hernandez-Gonzalez A."/>
            <person name="Young N.D."/>
            <person name="Perteguer M.J."/>
        </authorList>
    </citation>
    <scope>NUCLEOTIDE SEQUENCE [LARGE SCALE GENOMIC DNA]</scope>
    <source>
        <strain evidence="2">AL3</strain>
        <tissue evidence="2">Liver</tissue>
    </source>
</reference>
<dbReference type="InterPro" id="IPR053014">
    <property type="entry name" value="Cuticle_assoc_divergent"/>
</dbReference>
<comment type="caution">
    <text evidence="2">The sequence shown here is derived from an EMBL/GenBank/DDBJ whole genome shotgun (WGS) entry which is preliminary data.</text>
</comment>
<dbReference type="CDD" id="cd00109">
    <property type="entry name" value="Kunitz-type"/>
    <property type="match status" value="1"/>
</dbReference>
<feature type="domain" description="BPTI/Kunitz inhibitor" evidence="1">
    <location>
        <begin position="381"/>
        <end position="446"/>
    </location>
</feature>
<evidence type="ECO:0000313" key="2">
    <source>
        <dbReference type="EMBL" id="MFH4977171.1"/>
    </source>
</evidence>
<evidence type="ECO:0000259" key="1">
    <source>
        <dbReference type="PROSITE" id="PS50279"/>
    </source>
</evidence>
<dbReference type="SUPFAM" id="SSF57362">
    <property type="entry name" value="BPTI-like"/>
    <property type="match status" value="8"/>
</dbReference>
<gene>
    <name evidence="2" type="ORF">AB6A40_003880</name>
</gene>
<dbReference type="InterPro" id="IPR028150">
    <property type="entry name" value="Lustrin_cystein"/>
</dbReference>
<dbReference type="PANTHER" id="PTHR46339:SF2">
    <property type="entry name" value="BPTI_KUNITZ INHIBITOR DOMAIN-CONTAINING PROTEIN"/>
    <property type="match status" value="1"/>
</dbReference>
<feature type="domain" description="BPTI/Kunitz inhibitor" evidence="1">
    <location>
        <begin position="176"/>
        <end position="226"/>
    </location>
</feature>
<dbReference type="InterPro" id="IPR006150">
    <property type="entry name" value="Cys_repeat_1"/>
</dbReference>
<dbReference type="Pfam" id="PF00014">
    <property type="entry name" value="Kunitz_BPTI"/>
    <property type="match status" value="8"/>
</dbReference>
<proteinExistence type="predicted"/>
<feature type="domain" description="BPTI/Kunitz inhibitor" evidence="1">
    <location>
        <begin position="602"/>
        <end position="652"/>
    </location>
</feature>
<dbReference type="PRINTS" id="PR00759">
    <property type="entry name" value="BASICPTASE"/>
</dbReference>
<dbReference type="SMART" id="SM00131">
    <property type="entry name" value="KU"/>
    <property type="match status" value="8"/>
</dbReference>
<name>A0ABD6EIG4_9BILA</name>
<feature type="domain" description="BPTI/Kunitz inhibitor" evidence="1">
    <location>
        <begin position="284"/>
        <end position="334"/>
    </location>
</feature>
<feature type="domain" description="BPTI/Kunitz inhibitor" evidence="1">
    <location>
        <begin position="72"/>
        <end position="123"/>
    </location>
</feature>
<protein>
    <recommendedName>
        <fullName evidence="1">BPTI/Kunitz inhibitor domain-containing protein</fullName>
    </recommendedName>
</protein>
<dbReference type="InterPro" id="IPR002223">
    <property type="entry name" value="Kunitz_BPTI"/>
</dbReference>
<dbReference type="PROSITE" id="PS50279">
    <property type="entry name" value="BPTI_KUNITZ_2"/>
    <property type="match status" value="8"/>
</dbReference>
<dbReference type="CDD" id="cd22593">
    <property type="entry name" value="Kunitz_conkunitzin"/>
    <property type="match status" value="7"/>
</dbReference>
<accession>A0ABD6EIG4</accession>
<evidence type="ECO:0000313" key="3">
    <source>
        <dbReference type="Proteomes" id="UP001608902"/>
    </source>
</evidence>
<keyword evidence="3" id="KW-1185">Reference proteome</keyword>
<feature type="domain" description="BPTI/Kunitz inhibitor" evidence="1">
    <location>
        <begin position="707"/>
        <end position="757"/>
    </location>
</feature>
<feature type="domain" description="BPTI/Kunitz inhibitor" evidence="1">
    <location>
        <begin position="762"/>
        <end position="812"/>
    </location>
</feature>
<sequence length="817" mass="88615">MLQNNFLTRESCENKCPIFINPCPSAVDSVAATSVQLLKCSVSSPVCFNNHWCHFGGTADTTVCCPNAGDACTQPPRNSGLGNFQLLRWTFDSNLKKCLPFEYHGIRGNQNNFISQEQCELNCPAYENPCLIGSPYTVNERLFQCSAERPCPKKHFCHIGADGQTCCCPMQGGDPCGQPVLQGQGNGRLQRWYWNGQSQYCLPFVYFGMKGSQNNFLTKKDCEDTCYLFTNPCAGGQPQLDIENRPIKCGLSPAICGPSFWCHHGATPQTTVCCPNRVDGPAICQLPLVVGTGNAVLQRFYYDSTNRKCMPFFYKGTSGNQNSFATMQECEQACPTYVNVCPVGGPLIGSNNRPLLCTFGSGICGPSHFCHLGLVAEECQCCQGAPTNPAACQGVPYTTGVSGASLPPTTRWYYDAAQRTCKTFQFNGRGGNQNNFYTEADCAATCDVFVNPCSLPVTFPIKTCTAVSTSCGAGSFCHLGLSPKTSICCPSEGNPCTLPRKEGTGSGAVNRWWYNSLTSQCETFVYRGMKGNDNNFVTKEQCERRCEPNPCFQGKPLTGSNGKPQLCSAYAQFSTCPPGYWCHVGADKTTTVCCPGAQSSICTQRLSAGEGPSSLDRFFFDSSSKKCRPFIYKGLKGNQNNFLTLRNCQLQCQPIDNPCVGNPAVTASGQTVFCSATNKAACPVNYWCHLGATPETTVCCPGATNPCSVPLAPGTGNAGLARYYYNADSRQCLPFEYNGMRGNQNNFLSQQECSKVCPEQLCLLSIDIGACGDRQTRFAFNREANKCTPFEYTGCGGNLNNFKTLEDCISVCGNVGF</sequence>
<dbReference type="Pfam" id="PF14625">
    <property type="entry name" value="Lustrin_cystein"/>
    <property type="match status" value="7"/>
</dbReference>
<dbReference type="EMBL" id="JBGFUD010002108">
    <property type="protein sequence ID" value="MFH4977171.1"/>
    <property type="molecule type" value="Genomic_DNA"/>
</dbReference>
<dbReference type="AlphaFoldDB" id="A0ABD6EIG4"/>
<dbReference type="Proteomes" id="UP001608902">
    <property type="component" value="Unassembled WGS sequence"/>
</dbReference>